<evidence type="ECO:0000256" key="3">
    <source>
        <dbReference type="ARBA" id="ARBA00022692"/>
    </source>
</evidence>
<proteinExistence type="predicted"/>
<evidence type="ECO:0000313" key="9">
    <source>
        <dbReference type="Proteomes" id="UP000239709"/>
    </source>
</evidence>
<dbReference type="Pfam" id="PF13091">
    <property type="entry name" value="PLDc_2"/>
    <property type="match status" value="2"/>
</dbReference>
<feature type="transmembrane region" description="Helical" evidence="6">
    <location>
        <begin position="46"/>
        <end position="65"/>
    </location>
</feature>
<dbReference type="Pfam" id="PF13396">
    <property type="entry name" value="PLDc_N"/>
    <property type="match status" value="1"/>
</dbReference>
<name>A0A2S0MIC5_9BURK</name>
<dbReference type="GO" id="GO:0005886">
    <property type="term" value="C:plasma membrane"/>
    <property type="evidence" value="ECO:0007669"/>
    <property type="project" value="UniProtKB-SubCell"/>
</dbReference>
<evidence type="ECO:0000259" key="7">
    <source>
        <dbReference type="PROSITE" id="PS50035"/>
    </source>
</evidence>
<dbReference type="PROSITE" id="PS50035">
    <property type="entry name" value="PLD"/>
    <property type="match status" value="2"/>
</dbReference>
<keyword evidence="4 6" id="KW-1133">Transmembrane helix</keyword>
<feature type="domain" description="PLD phosphodiesterase" evidence="7">
    <location>
        <begin position="231"/>
        <end position="258"/>
    </location>
</feature>
<evidence type="ECO:0000256" key="2">
    <source>
        <dbReference type="ARBA" id="ARBA00022475"/>
    </source>
</evidence>
<dbReference type="KEGG" id="otk:C6570_15405"/>
<dbReference type="Gene3D" id="3.30.870.10">
    <property type="entry name" value="Endonuclease Chain A"/>
    <property type="match status" value="2"/>
</dbReference>
<accession>A0A2S0MIC5</accession>
<keyword evidence="9" id="KW-1185">Reference proteome</keyword>
<feature type="domain" description="PLD phosphodiesterase" evidence="7">
    <location>
        <begin position="409"/>
        <end position="436"/>
    </location>
</feature>
<sequence>MPLGLNWPLSLHFIDLLWAGLLFVAHLATVARALTRANRTPASRVAWVATIMLLPIVGVLAYLLLGETSIGRGRFERLRRASSALRLPPQAPVLAPDRDAPLMDLARSINGFGAVGGNRITLLGDADAPADDPMRNPKAAINVLIADIEQARQHVHIAFYIWLDDDTGTRVAQAVAAAARRGVQCRVMIDALGSRAFHGGPLWRLMEAAGVRLLATLDDVNRIWHLPLSRVDLRDHRKLAVIDNRIGYCGSQNCADPEFRVKARFAPWVDVLLRCQGPVVRQMQCLFLSGWIPEKGEDELATLPAEEPVEQFADGAVAQVFETGPVTRHNALSDMFVACMYAARQELVITTPYFVPDEVMLRALCAAPRRGVKTTIVFPTRNDSWLVANAGRSCYADLLACGVAVHTYPLGLLHAKTLTFDGEVALVGSANMDRRSLELNFENNLLATDRAVAASVRARQLGYLSVSQQLTAEEVARWTPLQRLVQNAVGMMAPVL</sequence>
<dbReference type="GO" id="GO:0032049">
    <property type="term" value="P:cardiolipin biosynthetic process"/>
    <property type="evidence" value="ECO:0007669"/>
    <property type="project" value="UniProtKB-ARBA"/>
</dbReference>
<protein>
    <submittedName>
        <fullName evidence="8">Cardiolipin synthase</fullName>
    </submittedName>
</protein>
<evidence type="ECO:0000256" key="5">
    <source>
        <dbReference type="ARBA" id="ARBA00023136"/>
    </source>
</evidence>
<dbReference type="SMART" id="SM00155">
    <property type="entry name" value="PLDc"/>
    <property type="match status" value="2"/>
</dbReference>
<dbReference type="Proteomes" id="UP000239709">
    <property type="component" value="Chromosome"/>
</dbReference>
<keyword evidence="5 6" id="KW-0472">Membrane</keyword>
<feature type="transmembrane region" description="Helical" evidence="6">
    <location>
        <begin position="12"/>
        <end position="34"/>
    </location>
</feature>
<evidence type="ECO:0000256" key="6">
    <source>
        <dbReference type="SAM" id="Phobius"/>
    </source>
</evidence>
<dbReference type="InterPro" id="IPR027379">
    <property type="entry name" value="CLS_N"/>
</dbReference>
<reference evidence="8 9" key="1">
    <citation type="submission" date="2018-03" db="EMBL/GenBank/DDBJ databases">
        <title>Genome sequencing of Ottowia sp.</title>
        <authorList>
            <person name="Kim S.-J."/>
            <person name="Heo J."/>
            <person name="Kwon S.-W."/>
        </authorList>
    </citation>
    <scope>NUCLEOTIDE SEQUENCE [LARGE SCALE GENOMIC DNA]</scope>
    <source>
        <strain evidence="8 9">KADR8-3</strain>
    </source>
</reference>
<dbReference type="GO" id="GO:0030572">
    <property type="term" value="F:phosphatidyltransferase activity"/>
    <property type="evidence" value="ECO:0007669"/>
    <property type="project" value="UniProtKB-ARBA"/>
</dbReference>
<dbReference type="PANTHER" id="PTHR21248">
    <property type="entry name" value="CARDIOLIPIN SYNTHASE"/>
    <property type="match status" value="1"/>
</dbReference>
<gene>
    <name evidence="8" type="ORF">C6570_15405</name>
</gene>
<organism evidence="8 9">
    <name type="scientific">Ottowia oryzae</name>
    <dbReference type="NCBI Taxonomy" id="2109914"/>
    <lineage>
        <taxon>Bacteria</taxon>
        <taxon>Pseudomonadati</taxon>
        <taxon>Pseudomonadota</taxon>
        <taxon>Betaproteobacteria</taxon>
        <taxon>Burkholderiales</taxon>
        <taxon>Comamonadaceae</taxon>
        <taxon>Ottowia</taxon>
    </lineage>
</organism>
<dbReference type="InterPro" id="IPR025202">
    <property type="entry name" value="PLD-like_dom"/>
</dbReference>
<evidence type="ECO:0000256" key="4">
    <source>
        <dbReference type="ARBA" id="ARBA00022989"/>
    </source>
</evidence>
<evidence type="ECO:0000313" key="8">
    <source>
        <dbReference type="EMBL" id="AVO35453.1"/>
    </source>
</evidence>
<dbReference type="SUPFAM" id="SSF56024">
    <property type="entry name" value="Phospholipase D/nuclease"/>
    <property type="match status" value="2"/>
</dbReference>
<evidence type="ECO:0000256" key="1">
    <source>
        <dbReference type="ARBA" id="ARBA00004651"/>
    </source>
</evidence>
<dbReference type="InterPro" id="IPR001736">
    <property type="entry name" value="PLipase_D/transphosphatidylase"/>
</dbReference>
<dbReference type="RefSeq" id="WP_106704001.1">
    <property type="nucleotide sequence ID" value="NZ_CP027666.1"/>
</dbReference>
<dbReference type="OrthoDB" id="9762009at2"/>
<dbReference type="EMBL" id="CP027666">
    <property type="protein sequence ID" value="AVO35453.1"/>
    <property type="molecule type" value="Genomic_DNA"/>
</dbReference>
<dbReference type="PANTHER" id="PTHR21248:SF22">
    <property type="entry name" value="PHOSPHOLIPASE D"/>
    <property type="match status" value="1"/>
</dbReference>
<keyword evidence="2" id="KW-1003">Cell membrane</keyword>
<keyword evidence="3 6" id="KW-0812">Transmembrane</keyword>
<dbReference type="AlphaFoldDB" id="A0A2S0MIC5"/>
<comment type="subcellular location">
    <subcellularLocation>
        <location evidence="1">Cell membrane</location>
        <topology evidence="1">Multi-pass membrane protein</topology>
    </subcellularLocation>
</comment>